<evidence type="ECO:0000256" key="9">
    <source>
        <dbReference type="ARBA" id="ARBA00023224"/>
    </source>
</evidence>
<dbReference type="PANTHER" id="PTHR43531">
    <property type="entry name" value="PROTEIN ICFG"/>
    <property type="match status" value="1"/>
</dbReference>
<evidence type="ECO:0000256" key="3">
    <source>
        <dbReference type="ARBA" id="ARBA00022481"/>
    </source>
</evidence>
<dbReference type="Pfam" id="PF02203">
    <property type="entry name" value="TarH"/>
    <property type="match status" value="1"/>
</dbReference>
<comment type="similarity">
    <text evidence="10">Belongs to the methyl-accepting chemotaxis (MCP) protein family.</text>
</comment>
<gene>
    <name evidence="16" type="ORF">EKK97_06115</name>
</gene>
<dbReference type="InterPro" id="IPR004090">
    <property type="entry name" value="Chemotax_Me-accpt_rcpt"/>
</dbReference>
<dbReference type="Proteomes" id="UP000464013">
    <property type="component" value="Chromosome"/>
</dbReference>
<dbReference type="CDD" id="cd11386">
    <property type="entry name" value="MCP_signal"/>
    <property type="match status" value="1"/>
</dbReference>
<dbReference type="InterPro" id="IPR003660">
    <property type="entry name" value="HAMP_dom"/>
</dbReference>
<dbReference type="InterPro" id="IPR035440">
    <property type="entry name" value="4HB_MCP_dom_sf"/>
</dbReference>
<evidence type="ECO:0000256" key="2">
    <source>
        <dbReference type="ARBA" id="ARBA00022475"/>
    </source>
</evidence>
<keyword evidence="17" id="KW-1185">Reference proteome</keyword>
<evidence type="ECO:0000256" key="11">
    <source>
        <dbReference type="PROSITE-ProRule" id="PRU00284"/>
    </source>
</evidence>
<evidence type="ECO:0000256" key="5">
    <source>
        <dbReference type="ARBA" id="ARBA00022519"/>
    </source>
</evidence>
<feature type="domain" description="HAMP" evidence="15">
    <location>
        <begin position="216"/>
        <end position="268"/>
    </location>
</feature>
<keyword evidence="2" id="KW-1003">Cell membrane</keyword>
<comment type="subcellular location">
    <subcellularLocation>
        <location evidence="1">Cell inner membrane</location>
        <topology evidence="1">Multi-pass membrane protein</topology>
    </subcellularLocation>
</comment>
<dbReference type="GO" id="GO:0007165">
    <property type="term" value="P:signal transduction"/>
    <property type="evidence" value="ECO:0007669"/>
    <property type="project" value="UniProtKB-KW"/>
</dbReference>
<evidence type="ECO:0000313" key="17">
    <source>
        <dbReference type="Proteomes" id="UP000464013"/>
    </source>
</evidence>
<keyword evidence="9 11" id="KW-0807">Transducer</keyword>
<dbReference type="PROSITE" id="PS50885">
    <property type="entry name" value="HAMP"/>
    <property type="match status" value="1"/>
</dbReference>
<dbReference type="RefSeq" id="WP_159550285.1">
    <property type="nucleotide sequence ID" value="NZ_CP035042.1"/>
</dbReference>
<dbReference type="InterPro" id="IPR003122">
    <property type="entry name" value="Tar_rcpt_lig-bd"/>
</dbReference>
<dbReference type="SUPFAM" id="SSF47170">
    <property type="entry name" value="Aspartate receptor, ligand-binding domain"/>
    <property type="match status" value="1"/>
</dbReference>
<evidence type="ECO:0000256" key="1">
    <source>
        <dbReference type="ARBA" id="ARBA00004429"/>
    </source>
</evidence>
<dbReference type="AlphaFoldDB" id="A0A6I6SKZ5"/>
<evidence type="ECO:0000256" key="13">
    <source>
        <dbReference type="SAM" id="Phobius"/>
    </source>
</evidence>
<dbReference type="InterPro" id="IPR051310">
    <property type="entry name" value="MCP_chemotaxis"/>
</dbReference>
<dbReference type="GO" id="GO:0005886">
    <property type="term" value="C:plasma membrane"/>
    <property type="evidence" value="ECO:0007669"/>
    <property type="project" value="UniProtKB-SubCell"/>
</dbReference>
<accession>A0A6I6SKZ5</accession>
<evidence type="ECO:0000256" key="8">
    <source>
        <dbReference type="ARBA" id="ARBA00023136"/>
    </source>
</evidence>
<keyword evidence="4" id="KW-0145">Chemotaxis</keyword>
<evidence type="ECO:0000313" key="16">
    <source>
        <dbReference type="EMBL" id="QHC49276.1"/>
    </source>
</evidence>
<dbReference type="GO" id="GO:0006935">
    <property type="term" value="P:chemotaxis"/>
    <property type="evidence" value="ECO:0007669"/>
    <property type="project" value="UniProtKB-KW"/>
</dbReference>
<keyword evidence="5" id="KW-0997">Cell inner membrane</keyword>
<feature type="transmembrane region" description="Helical" evidence="13">
    <location>
        <begin position="195"/>
        <end position="214"/>
    </location>
</feature>
<keyword evidence="7 13" id="KW-1133">Transmembrane helix</keyword>
<organism evidence="16 17">
    <name type="scientific">Billgrantia tianxiuensis</name>
    <dbReference type="NCBI Taxonomy" id="2497861"/>
    <lineage>
        <taxon>Bacteria</taxon>
        <taxon>Pseudomonadati</taxon>
        <taxon>Pseudomonadota</taxon>
        <taxon>Gammaproteobacteria</taxon>
        <taxon>Oceanospirillales</taxon>
        <taxon>Halomonadaceae</taxon>
        <taxon>Billgrantia</taxon>
    </lineage>
</organism>
<proteinExistence type="inferred from homology"/>
<feature type="transmembrane region" description="Helical" evidence="13">
    <location>
        <begin position="12"/>
        <end position="35"/>
    </location>
</feature>
<evidence type="ECO:0000256" key="6">
    <source>
        <dbReference type="ARBA" id="ARBA00022692"/>
    </source>
</evidence>
<dbReference type="Gene3D" id="1.20.120.30">
    <property type="entry name" value="Aspartate receptor, ligand-binding domain"/>
    <property type="match status" value="1"/>
</dbReference>
<dbReference type="FunFam" id="1.10.287.950:FF:000001">
    <property type="entry name" value="Methyl-accepting chemotaxis sensory transducer"/>
    <property type="match status" value="1"/>
</dbReference>
<dbReference type="Pfam" id="PF00015">
    <property type="entry name" value="MCPsignal"/>
    <property type="match status" value="1"/>
</dbReference>
<dbReference type="PANTHER" id="PTHR43531:SF14">
    <property type="entry name" value="METHYL-ACCEPTING CHEMOTAXIS PROTEIN I-RELATED"/>
    <property type="match status" value="1"/>
</dbReference>
<dbReference type="SUPFAM" id="SSF58104">
    <property type="entry name" value="Methyl-accepting chemotaxis protein (MCP) signaling domain"/>
    <property type="match status" value="1"/>
</dbReference>
<dbReference type="Pfam" id="PF00672">
    <property type="entry name" value="HAMP"/>
    <property type="match status" value="1"/>
</dbReference>
<dbReference type="PROSITE" id="PS50111">
    <property type="entry name" value="CHEMOTAXIS_TRANSDUC_2"/>
    <property type="match status" value="1"/>
</dbReference>
<keyword evidence="6 13" id="KW-0812">Transmembrane</keyword>
<keyword evidence="8 13" id="KW-0472">Membrane</keyword>
<protein>
    <submittedName>
        <fullName evidence="16">HAMP domain-containing protein</fullName>
    </submittedName>
</protein>
<evidence type="ECO:0000256" key="12">
    <source>
        <dbReference type="SAM" id="MobiDB-lite"/>
    </source>
</evidence>
<keyword evidence="3" id="KW-0488">Methylation</keyword>
<dbReference type="InterPro" id="IPR004089">
    <property type="entry name" value="MCPsignal_dom"/>
</dbReference>
<evidence type="ECO:0000259" key="14">
    <source>
        <dbReference type="PROSITE" id="PS50111"/>
    </source>
</evidence>
<dbReference type="KEGG" id="htx:EKK97_06115"/>
<dbReference type="OrthoDB" id="2489132at2"/>
<dbReference type="CDD" id="cd19407">
    <property type="entry name" value="Tar_Tsr_sensor"/>
    <property type="match status" value="1"/>
</dbReference>
<evidence type="ECO:0000256" key="7">
    <source>
        <dbReference type="ARBA" id="ARBA00022989"/>
    </source>
</evidence>
<dbReference type="SMART" id="SM00283">
    <property type="entry name" value="MA"/>
    <property type="match status" value="1"/>
</dbReference>
<evidence type="ECO:0000259" key="15">
    <source>
        <dbReference type="PROSITE" id="PS50885"/>
    </source>
</evidence>
<dbReference type="PRINTS" id="PR00260">
    <property type="entry name" value="CHEMTRNSDUCR"/>
</dbReference>
<dbReference type="EMBL" id="CP035042">
    <property type="protein sequence ID" value="QHC49276.1"/>
    <property type="molecule type" value="Genomic_DNA"/>
</dbReference>
<sequence>MRFVHNLTIRASWTLVLLGFFSMLALLSTIGLLAVTHSQRNFNAFEAVNVHQQGTLNRANSMLLSARLDMARYYEEALEQGGTADAGPLAETGTALEEVTKVFAEFEALPRQAGHDALIEPIAASFDTLVSQVLQPQLHALQEGRLEAYRSLRDTAHTAYDDFYRDAVGFFHTVEAEGTARAGNFEWVVSATRKAIVAVFAAALIMIAVVFWGVTNNLIRPMEQLIKHFQEMERGNLGERIEVFGRNEITKLFATLRGMQTALRATVSQVRESSEAVFAGTSRIADANRDLSARTERQASALTQTASSMEEITATVQSNSRNASDASQAMARVAEQAEEGGHIVAGLVKQMHEVREGSERITDIIALIDQISFQTNILALNASVEAARAGEHGRGFAVVANEVRKLATRSADASAEIRTLIESSVDQARAGATGADKAGAAVEAIRQSVHDINHLMQEIANASREQEAGIGEINRAVSDMDETTQQNAAMVLQASESAEQLEGVASALREVVSRFRLEAQAHEAPLIDSPAPQASTPNAPARLPSMA</sequence>
<dbReference type="GO" id="GO:0004888">
    <property type="term" value="F:transmembrane signaling receptor activity"/>
    <property type="evidence" value="ECO:0007669"/>
    <property type="project" value="InterPro"/>
</dbReference>
<dbReference type="CDD" id="cd06225">
    <property type="entry name" value="HAMP"/>
    <property type="match status" value="1"/>
</dbReference>
<feature type="domain" description="Methyl-accepting transducer" evidence="14">
    <location>
        <begin position="273"/>
        <end position="502"/>
    </location>
</feature>
<evidence type="ECO:0000256" key="10">
    <source>
        <dbReference type="ARBA" id="ARBA00029447"/>
    </source>
</evidence>
<dbReference type="Gene3D" id="1.10.287.950">
    <property type="entry name" value="Methyl-accepting chemotaxis protein"/>
    <property type="match status" value="1"/>
</dbReference>
<feature type="region of interest" description="Disordered" evidence="12">
    <location>
        <begin position="523"/>
        <end position="547"/>
    </location>
</feature>
<name>A0A6I6SKZ5_9GAMM</name>
<reference evidence="16 17" key="1">
    <citation type="submission" date="2019-01" db="EMBL/GenBank/DDBJ databases">
        <title>Complete genome of a denitifying bacterium Halomons sp. BC-M4-5.</title>
        <authorList>
            <person name="Wang L."/>
            <person name="Shao Z."/>
        </authorList>
    </citation>
    <scope>NUCLEOTIDE SEQUENCE [LARGE SCALE GENOMIC DNA]</scope>
    <source>
        <strain evidence="16 17">BC-M4-5</strain>
    </source>
</reference>
<dbReference type="SMART" id="SM00304">
    <property type="entry name" value="HAMP"/>
    <property type="match status" value="1"/>
</dbReference>
<evidence type="ECO:0000256" key="4">
    <source>
        <dbReference type="ARBA" id="ARBA00022500"/>
    </source>
</evidence>